<accession>A0ABY7VVH2</accession>
<keyword evidence="3" id="KW-1003">Cell membrane</keyword>
<dbReference type="RefSeq" id="WP_274153072.1">
    <property type="nucleotide sequence ID" value="NZ_CP117812.1"/>
</dbReference>
<feature type="domain" description="ABC3 transporter permease C-terminal" evidence="8">
    <location>
        <begin position="287"/>
        <end position="414"/>
    </location>
</feature>
<evidence type="ECO:0000259" key="8">
    <source>
        <dbReference type="Pfam" id="PF02687"/>
    </source>
</evidence>
<feature type="transmembrane region" description="Helical" evidence="7">
    <location>
        <begin position="389"/>
        <end position="412"/>
    </location>
</feature>
<dbReference type="Pfam" id="PF02687">
    <property type="entry name" value="FtsX"/>
    <property type="match status" value="1"/>
</dbReference>
<feature type="transmembrane region" description="Helical" evidence="7">
    <location>
        <begin position="21"/>
        <end position="44"/>
    </location>
</feature>
<evidence type="ECO:0000256" key="6">
    <source>
        <dbReference type="ARBA" id="ARBA00023136"/>
    </source>
</evidence>
<evidence type="ECO:0000313" key="9">
    <source>
        <dbReference type="EMBL" id="WDE98225.1"/>
    </source>
</evidence>
<dbReference type="PROSITE" id="PS51257">
    <property type="entry name" value="PROKAR_LIPOPROTEIN"/>
    <property type="match status" value="1"/>
</dbReference>
<dbReference type="InterPro" id="IPR051447">
    <property type="entry name" value="Lipoprotein-release_system"/>
</dbReference>
<protein>
    <submittedName>
        <fullName evidence="9">FtsX-like permease family protein</fullName>
    </submittedName>
</protein>
<keyword evidence="6 7" id="KW-0472">Membrane</keyword>
<keyword evidence="4 7" id="KW-0812">Transmembrane</keyword>
<dbReference type="InterPro" id="IPR003838">
    <property type="entry name" value="ABC3_permease_C"/>
</dbReference>
<feature type="transmembrane region" description="Helical" evidence="7">
    <location>
        <begin position="284"/>
        <end position="309"/>
    </location>
</feature>
<dbReference type="PANTHER" id="PTHR30489">
    <property type="entry name" value="LIPOPROTEIN-RELEASING SYSTEM TRANSMEMBRANE PROTEIN LOLE"/>
    <property type="match status" value="1"/>
</dbReference>
<reference evidence="9 10" key="1">
    <citation type="submission" date="2023-02" db="EMBL/GenBank/DDBJ databases">
        <title>Genome sequence of Lentisphaera profundi SAORIC-696.</title>
        <authorList>
            <person name="Kim e."/>
            <person name="Cho J.-C."/>
            <person name="Choi A."/>
            <person name="Kang I."/>
        </authorList>
    </citation>
    <scope>NUCLEOTIDE SEQUENCE [LARGE SCALE GENOMIC DNA]</scope>
    <source>
        <strain evidence="9 10">SAORIC-696</strain>
    </source>
</reference>
<dbReference type="PANTHER" id="PTHR30489:SF0">
    <property type="entry name" value="LIPOPROTEIN-RELEASING SYSTEM TRANSMEMBRANE PROTEIN LOLE"/>
    <property type="match status" value="1"/>
</dbReference>
<proteinExistence type="inferred from homology"/>
<comment type="similarity">
    <text evidence="2">Belongs to the ABC-4 integral membrane protein family. LolC/E subfamily.</text>
</comment>
<organism evidence="9 10">
    <name type="scientific">Lentisphaera profundi</name>
    <dbReference type="NCBI Taxonomy" id="1658616"/>
    <lineage>
        <taxon>Bacteria</taxon>
        <taxon>Pseudomonadati</taxon>
        <taxon>Lentisphaerota</taxon>
        <taxon>Lentisphaeria</taxon>
        <taxon>Lentisphaerales</taxon>
        <taxon>Lentisphaeraceae</taxon>
        <taxon>Lentisphaera</taxon>
    </lineage>
</organism>
<dbReference type="EMBL" id="CP117812">
    <property type="protein sequence ID" value="WDE98225.1"/>
    <property type="molecule type" value="Genomic_DNA"/>
</dbReference>
<evidence type="ECO:0000256" key="4">
    <source>
        <dbReference type="ARBA" id="ARBA00022692"/>
    </source>
</evidence>
<evidence type="ECO:0000256" key="3">
    <source>
        <dbReference type="ARBA" id="ARBA00022475"/>
    </source>
</evidence>
<evidence type="ECO:0000256" key="1">
    <source>
        <dbReference type="ARBA" id="ARBA00004651"/>
    </source>
</evidence>
<evidence type="ECO:0000256" key="7">
    <source>
        <dbReference type="SAM" id="Phobius"/>
    </source>
</evidence>
<feature type="transmembrane region" description="Helical" evidence="7">
    <location>
        <begin position="330"/>
        <end position="355"/>
    </location>
</feature>
<keyword evidence="5 7" id="KW-1133">Transmembrane helix</keyword>
<keyword evidence="10" id="KW-1185">Reference proteome</keyword>
<gene>
    <name evidence="9" type="ORF">PQO03_20630</name>
</gene>
<dbReference type="Proteomes" id="UP001214250">
    <property type="component" value="Chromosome 2"/>
</dbReference>
<comment type="subcellular location">
    <subcellularLocation>
        <location evidence="1">Cell membrane</location>
        <topology evidence="1">Multi-pass membrane protein</topology>
    </subcellularLocation>
</comment>
<evidence type="ECO:0000313" key="10">
    <source>
        <dbReference type="Proteomes" id="UP001214250"/>
    </source>
</evidence>
<name>A0ABY7VVH2_9BACT</name>
<evidence type="ECO:0000256" key="2">
    <source>
        <dbReference type="ARBA" id="ARBA00005236"/>
    </source>
</evidence>
<evidence type="ECO:0000256" key="5">
    <source>
        <dbReference type="ARBA" id="ARBA00022989"/>
    </source>
</evidence>
<sequence>MKGIFFLTWRYLKPKKNISSIVTWLSCLGPMLGVGVLLVVMSVMNGHPHEIQKKIMEVESHISISRYDGKFFPDYLEMMDHLEKTYDFKCSPYTQMPIFIQQDKSIKSFLAKGILAEYDQEASLLNTYIIDGLDENGKYRLDPKEALISSRLATMLGVALGDKIIVHSPQKYGKLLLQKEEGKVDDVYLNMALELTISGIFRTGYVDIDKNLMFIHLDSANELLEQDWGASLGLDLSIPEPTKAEEVAKTLSSDPYFFDKKAQFYPWQYKKKQFFDIVKKEKTMMTLVLFFIVGGAAVGVAACLFSLVLQKTREIGVLKAIGATPIQIMWVFLIQGLVLGILGSTLGLIGGLLTLHNREWVVARLGNWDADFYMLDRVPMLILPADVHLIFWGAIIICSLASLFPAFVAVSVNPVKALQSNE</sequence>